<dbReference type="HOGENOM" id="CLU_3396413_0_0_6"/>
<sequence>MAEQGMENAVVSQAVSTSTAFQAMHANGGYH</sequence>
<protein>
    <submittedName>
        <fullName evidence="1">Uncharacterized protein</fullName>
    </submittedName>
</protein>
<proteinExistence type="predicted"/>
<evidence type="ECO:0000313" key="1">
    <source>
        <dbReference type="EMBL" id="CBA21201.1"/>
    </source>
</evidence>
<dbReference type="KEGG" id="eam:EAMY_2174"/>
<evidence type="ECO:0000313" key="2">
    <source>
        <dbReference type="Proteomes" id="UP000001841"/>
    </source>
</evidence>
<gene>
    <name evidence="1" type="ordered locus">EAMY_2174</name>
</gene>
<dbReference type="EMBL" id="FN434113">
    <property type="protein sequence ID" value="CBA21201.1"/>
    <property type="molecule type" value="Genomic_DNA"/>
</dbReference>
<reference evidence="1 2" key="1">
    <citation type="journal article" date="2010" name="Mol. Plant Microbe Interact.">
        <title>Complete genome sequence of the fire blight pathogen Erwinia amylovora CFBP 1430 and comparison to other Erwinia spp.</title>
        <authorList>
            <person name="Smits T.H."/>
            <person name="Rezzonico F."/>
            <person name="Kamber T."/>
            <person name="Blom J."/>
            <person name="Goesmann A."/>
            <person name="Frey J.E."/>
            <person name="Duffy B."/>
        </authorList>
    </citation>
    <scope>NUCLEOTIDE SEQUENCE [LARGE SCALE GENOMIC DNA]</scope>
    <source>
        <strain evidence="2">CFBP1430</strain>
    </source>
</reference>
<dbReference type="AlphaFoldDB" id="D4HW25"/>
<organism evidence="1 2">
    <name type="scientific">Erwinia amylovora (strain CFBP1430)</name>
    <dbReference type="NCBI Taxonomy" id="665029"/>
    <lineage>
        <taxon>Bacteria</taxon>
        <taxon>Pseudomonadati</taxon>
        <taxon>Pseudomonadota</taxon>
        <taxon>Gammaproteobacteria</taxon>
        <taxon>Enterobacterales</taxon>
        <taxon>Erwiniaceae</taxon>
        <taxon>Erwinia</taxon>
    </lineage>
</organism>
<accession>D4HW25</accession>
<dbReference type="Proteomes" id="UP000001841">
    <property type="component" value="Chromosome"/>
</dbReference>
<name>D4HW25_ERWAC</name>